<keyword evidence="4" id="KW-1185">Reference proteome</keyword>
<dbReference type="CDD" id="cd00198">
    <property type="entry name" value="vWFA"/>
    <property type="match status" value="1"/>
</dbReference>
<sequence length="401" mass="42513">MMSTSFLHPCQRRMLSDRGGNFGIMTAIMIPVLLGAAGLAIDYSNMALSQRQLQEATDSAALAAATALASGTVADEAAAKILAKNFVVGQMANSVGAASGSAIRNATNVDIDTSTSSTGKSYSVAVTASYSLSLTPFMNILGHSTKNITTTSSTTSGTSQTKSALSMELVLDQSGSMGEDTNTCAQYKKNGTTCKAYVIKIDALKQAAASLFDALDQADPQHTLVRTGVISYSNGLLRDPWTNKVTSVSAMDWGTTKSRDYVKTIAPTLGTDATEPMQSADDTIKKNADNTDAESVEHKKKGNSKVDRFIVLMTDGQMTGNSDTWNRDKDQSVRDKCDAAKKDGITLFTVAFMAPDKGKSLLQYCASPGGNYYEAETMEKLVDDFESIAQTATKAATLLTN</sequence>
<evidence type="ECO:0000313" key="3">
    <source>
        <dbReference type="EMBL" id="PDT24848.1"/>
    </source>
</evidence>
<proteinExistence type="predicted"/>
<dbReference type="Pfam" id="PF13400">
    <property type="entry name" value="Tad"/>
    <property type="match status" value="1"/>
</dbReference>
<dbReference type="Gene3D" id="3.40.50.410">
    <property type="entry name" value="von Willebrand factor, type A domain"/>
    <property type="match status" value="1"/>
</dbReference>
<keyword evidence="1" id="KW-0472">Membrane</keyword>
<feature type="transmembrane region" description="Helical" evidence="1">
    <location>
        <begin position="21"/>
        <end position="41"/>
    </location>
</feature>
<dbReference type="EMBL" id="NWSY01000003">
    <property type="protein sequence ID" value="PDT24848.1"/>
    <property type="molecule type" value="Genomic_DNA"/>
</dbReference>
<dbReference type="Proteomes" id="UP000219914">
    <property type="component" value="Unassembled WGS sequence"/>
</dbReference>
<keyword evidence="1" id="KW-0812">Transmembrane</keyword>
<accession>A0ABX4JXJ5</accession>
<name>A0ABX4JXJ5_9HYPH</name>
<evidence type="ECO:0000313" key="4">
    <source>
        <dbReference type="Proteomes" id="UP000219914"/>
    </source>
</evidence>
<gene>
    <name evidence="3" type="ORF">CO674_04785</name>
</gene>
<dbReference type="SMART" id="SM00327">
    <property type="entry name" value="VWA"/>
    <property type="match status" value="1"/>
</dbReference>
<evidence type="ECO:0000259" key="2">
    <source>
        <dbReference type="PROSITE" id="PS50234"/>
    </source>
</evidence>
<dbReference type="SUPFAM" id="SSF53300">
    <property type="entry name" value="vWA-like"/>
    <property type="match status" value="1"/>
</dbReference>
<evidence type="ECO:0000256" key="1">
    <source>
        <dbReference type="SAM" id="Phobius"/>
    </source>
</evidence>
<reference evidence="3 4" key="1">
    <citation type="submission" date="2017-09" db="EMBL/GenBank/DDBJ databases">
        <title>Comparative genomics of rhizobia isolated from Phaseolus vulgaris in China.</title>
        <authorList>
            <person name="Tong W."/>
        </authorList>
    </citation>
    <scope>NUCLEOTIDE SEQUENCE [LARGE SCALE GENOMIC DNA]</scope>
    <source>
        <strain evidence="3 4">FH14</strain>
    </source>
</reference>
<dbReference type="InterPro" id="IPR036465">
    <property type="entry name" value="vWFA_dom_sf"/>
</dbReference>
<dbReference type="Pfam" id="PF00092">
    <property type="entry name" value="VWA"/>
    <property type="match status" value="1"/>
</dbReference>
<organism evidence="3 4">
    <name type="scientific">Rhizobium hidalgonense</name>
    <dbReference type="NCBI Taxonomy" id="1538159"/>
    <lineage>
        <taxon>Bacteria</taxon>
        <taxon>Pseudomonadati</taxon>
        <taxon>Pseudomonadota</taxon>
        <taxon>Alphaproteobacteria</taxon>
        <taxon>Hyphomicrobiales</taxon>
        <taxon>Rhizobiaceae</taxon>
        <taxon>Rhizobium/Agrobacterium group</taxon>
        <taxon>Rhizobium</taxon>
    </lineage>
</organism>
<protein>
    <recommendedName>
        <fullName evidence="2">VWFA domain-containing protein</fullName>
    </recommendedName>
</protein>
<feature type="domain" description="VWFA" evidence="2">
    <location>
        <begin position="166"/>
        <end position="388"/>
    </location>
</feature>
<keyword evidence="1" id="KW-1133">Transmembrane helix</keyword>
<comment type="caution">
    <text evidence="3">The sequence shown here is derived from an EMBL/GenBank/DDBJ whole genome shotgun (WGS) entry which is preliminary data.</text>
</comment>
<dbReference type="InterPro" id="IPR002035">
    <property type="entry name" value="VWF_A"/>
</dbReference>
<dbReference type="InterPro" id="IPR028087">
    <property type="entry name" value="Tad_N"/>
</dbReference>
<dbReference type="PROSITE" id="PS50234">
    <property type="entry name" value="VWFA"/>
    <property type="match status" value="1"/>
</dbReference>